<proteinExistence type="inferred from homology"/>
<dbReference type="Gene3D" id="3.40.50.2300">
    <property type="match status" value="2"/>
</dbReference>
<feature type="domain" description="Leucine-binding protein" evidence="3">
    <location>
        <begin position="49"/>
        <end position="373"/>
    </location>
</feature>
<evidence type="ECO:0000256" key="2">
    <source>
        <dbReference type="ARBA" id="ARBA00022729"/>
    </source>
</evidence>
<evidence type="ECO:0000259" key="3">
    <source>
        <dbReference type="Pfam" id="PF13458"/>
    </source>
</evidence>
<organism evidence="4 5">
    <name type="scientific">Streptacidiphilus jiangxiensis</name>
    <dbReference type="NCBI Taxonomy" id="235985"/>
    <lineage>
        <taxon>Bacteria</taxon>
        <taxon>Bacillati</taxon>
        <taxon>Actinomycetota</taxon>
        <taxon>Actinomycetes</taxon>
        <taxon>Kitasatosporales</taxon>
        <taxon>Streptomycetaceae</taxon>
        <taxon>Streptacidiphilus</taxon>
    </lineage>
</organism>
<reference evidence="5" key="1">
    <citation type="submission" date="2016-10" db="EMBL/GenBank/DDBJ databases">
        <authorList>
            <person name="Varghese N."/>
        </authorList>
    </citation>
    <scope>NUCLEOTIDE SEQUENCE [LARGE SCALE GENOMIC DNA]</scope>
    <source>
        <strain evidence="5">DSM 45096 / BCRC 16803 / CGMCC 4.1857 / CIP 109030 / JCM 12277 / KCTC 19219 / NBRC 100920 / 33214</strain>
    </source>
</reference>
<evidence type="ECO:0000313" key="4">
    <source>
        <dbReference type="EMBL" id="SEK21289.1"/>
    </source>
</evidence>
<protein>
    <submittedName>
        <fullName evidence="4">ABC-type branched-chain amino acid transport system, substrate-binding protein</fullName>
    </submittedName>
</protein>
<dbReference type="PANTHER" id="PTHR30483:SF6">
    <property type="entry name" value="PERIPLASMIC BINDING PROTEIN OF ABC TRANSPORTER FOR NATURAL AMINO ACIDS"/>
    <property type="match status" value="1"/>
</dbReference>
<accession>A0A1H7F5C0</accession>
<dbReference type="PANTHER" id="PTHR30483">
    <property type="entry name" value="LEUCINE-SPECIFIC-BINDING PROTEIN"/>
    <property type="match status" value="1"/>
</dbReference>
<dbReference type="InterPro" id="IPR028082">
    <property type="entry name" value="Peripla_BP_I"/>
</dbReference>
<dbReference type="InterPro" id="IPR051010">
    <property type="entry name" value="BCAA_transport"/>
</dbReference>
<dbReference type="EMBL" id="FOAZ01000001">
    <property type="protein sequence ID" value="SEK21289.1"/>
    <property type="molecule type" value="Genomic_DNA"/>
</dbReference>
<dbReference type="STRING" id="235985.SAMN05414137_101100"/>
<sequence>MRSKGADTARRLRRTGAAVAATALLGGGVTGCGGDASADTSSPITVMTWAPMSGKAGAEPGMPALAQAIAQYFNDNGGVAGHPVKVDTCDEQNTSAGAIACANQAVSDKVVAVIGSASQYGASFMPLLEAAGIPYIGGSGASAAEFSSPYSYPVNGGYQTLLVGNGEQLAAAGCRHVAIVRPDTAVGDSMYTFLNNGLAAKGLQASDVPAQEGRTNYDAQVARAIGTDRPHDCVTSALDAASTQTLFDSWRQAAPAHTRLAALIGSFQQSLVDSTGGADGPLEGALATGWYPPDSNQVWNEMHAVIKKYAFTDNSINPSDPGVQTTWIAYEVFKKVVDGIKGSAITSQSVHAAFDATGPVSTGGATPPLAWQDGNLVSLAATPRTVNTDVTFQVVQNGELTESRSGLIDVGAALTAGT</sequence>
<evidence type="ECO:0000256" key="1">
    <source>
        <dbReference type="ARBA" id="ARBA00010062"/>
    </source>
</evidence>
<evidence type="ECO:0000313" key="5">
    <source>
        <dbReference type="Proteomes" id="UP000183015"/>
    </source>
</evidence>
<dbReference type="OrthoDB" id="3205678at2"/>
<dbReference type="InterPro" id="IPR028081">
    <property type="entry name" value="Leu-bd"/>
</dbReference>
<keyword evidence="2" id="KW-0732">Signal</keyword>
<comment type="similarity">
    <text evidence="1">Belongs to the leucine-binding protein family.</text>
</comment>
<dbReference type="AlphaFoldDB" id="A0A1H7F5C0"/>
<dbReference type="RefSeq" id="WP_042453657.1">
    <property type="nucleotide sequence ID" value="NZ_BBPN01000029.1"/>
</dbReference>
<dbReference type="eggNOG" id="COG0683">
    <property type="taxonomic scope" value="Bacteria"/>
</dbReference>
<dbReference type="Pfam" id="PF13458">
    <property type="entry name" value="Peripla_BP_6"/>
    <property type="match status" value="1"/>
</dbReference>
<dbReference type="PROSITE" id="PS51257">
    <property type="entry name" value="PROKAR_LIPOPROTEIN"/>
    <property type="match status" value="1"/>
</dbReference>
<gene>
    <name evidence="4" type="ORF">SAMN05414137_101100</name>
</gene>
<dbReference type="SUPFAM" id="SSF53822">
    <property type="entry name" value="Periplasmic binding protein-like I"/>
    <property type="match status" value="1"/>
</dbReference>
<keyword evidence="5" id="KW-1185">Reference proteome</keyword>
<dbReference type="Proteomes" id="UP000183015">
    <property type="component" value="Unassembled WGS sequence"/>
</dbReference>
<name>A0A1H7F5C0_STRJI</name>